<evidence type="ECO:0000313" key="3">
    <source>
        <dbReference type="Proteomes" id="UP001470023"/>
    </source>
</evidence>
<organism evidence="2 3">
    <name type="scientific">Streptomyces sp. 900105245</name>
    <dbReference type="NCBI Taxonomy" id="3154379"/>
    <lineage>
        <taxon>Bacteria</taxon>
        <taxon>Bacillati</taxon>
        <taxon>Actinomycetota</taxon>
        <taxon>Actinomycetes</taxon>
        <taxon>Kitasatosporales</taxon>
        <taxon>Streptomycetaceae</taxon>
        <taxon>Streptomyces</taxon>
    </lineage>
</organism>
<dbReference type="RefSeq" id="WP_352066390.1">
    <property type="nucleotide sequence ID" value="NZ_JBEPAZ010000141.1"/>
</dbReference>
<evidence type="ECO:0000256" key="1">
    <source>
        <dbReference type="SAM" id="MobiDB-lite"/>
    </source>
</evidence>
<comment type="caution">
    <text evidence="2">The sequence shown here is derived from an EMBL/GenBank/DDBJ whole genome shotgun (WGS) entry which is preliminary data.</text>
</comment>
<feature type="compositionally biased region" description="Low complexity" evidence="1">
    <location>
        <begin position="113"/>
        <end position="139"/>
    </location>
</feature>
<feature type="region of interest" description="Disordered" evidence="1">
    <location>
        <begin position="113"/>
        <end position="163"/>
    </location>
</feature>
<name>A0ABV1UMZ9_9ACTN</name>
<feature type="compositionally biased region" description="Gly residues" evidence="1">
    <location>
        <begin position="140"/>
        <end position="149"/>
    </location>
</feature>
<gene>
    <name evidence="2" type="ORF">ABT272_44570</name>
</gene>
<reference evidence="2 3" key="1">
    <citation type="submission" date="2024-06" db="EMBL/GenBank/DDBJ databases">
        <title>The Natural Products Discovery Center: Release of the First 8490 Sequenced Strains for Exploring Actinobacteria Biosynthetic Diversity.</title>
        <authorList>
            <person name="Kalkreuter E."/>
            <person name="Kautsar S.A."/>
            <person name="Yang D."/>
            <person name="Bader C.D."/>
            <person name="Teijaro C.N."/>
            <person name="Fluegel L."/>
            <person name="Davis C.M."/>
            <person name="Simpson J.R."/>
            <person name="Lauterbach L."/>
            <person name="Steele A.D."/>
            <person name="Gui C."/>
            <person name="Meng S."/>
            <person name="Li G."/>
            <person name="Viehrig K."/>
            <person name="Ye F."/>
            <person name="Su P."/>
            <person name="Kiefer A.F."/>
            <person name="Nichols A."/>
            <person name="Cepeda A.J."/>
            <person name="Yan W."/>
            <person name="Fan B."/>
            <person name="Jiang Y."/>
            <person name="Adhikari A."/>
            <person name="Zheng C.-J."/>
            <person name="Schuster L."/>
            <person name="Cowan T.M."/>
            <person name="Smanski M.J."/>
            <person name="Chevrette M.G."/>
            <person name="De Carvalho L.P.S."/>
            <person name="Shen B."/>
        </authorList>
    </citation>
    <scope>NUCLEOTIDE SEQUENCE [LARGE SCALE GENOMIC DNA]</scope>
    <source>
        <strain evidence="2 3">NPDC001166</strain>
    </source>
</reference>
<feature type="compositionally biased region" description="Low complexity" evidence="1">
    <location>
        <begin position="150"/>
        <end position="163"/>
    </location>
</feature>
<proteinExistence type="predicted"/>
<dbReference type="Proteomes" id="UP001470023">
    <property type="component" value="Unassembled WGS sequence"/>
</dbReference>
<evidence type="ECO:0000313" key="2">
    <source>
        <dbReference type="EMBL" id="MER6434582.1"/>
    </source>
</evidence>
<accession>A0ABV1UMZ9</accession>
<sequence>MSVMTGAQPLQQFGQQMAGPQQQLGQVVQQAIQQACQQAGQQIAQRMQQTLQQIQQVQQQLQQQGMGHQAHPYLAVALHTTLIQGVRSAVEQSVQQAMPMAILSLMQHSQQGQGQQQWGSGMGQQSFGQPYQQQGQGQQPWGGGFGQQPGFGSSQMGQSFGVA</sequence>
<keyword evidence="3" id="KW-1185">Reference proteome</keyword>
<protein>
    <submittedName>
        <fullName evidence="2">Uncharacterized protein</fullName>
    </submittedName>
</protein>
<dbReference type="EMBL" id="JBEPAZ010000141">
    <property type="protein sequence ID" value="MER6434582.1"/>
    <property type="molecule type" value="Genomic_DNA"/>
</dbReference>